<keyword evidence="7" id="KW-1185">Reference proteome</keyword>
<protein>
    <submittedName>
        <fullName evidence="6">TetR/AcrR family transcriptional regulator</fullName>
    </submittedName>
</protein>
<name>A0ABX8Y268_9ACTN</name>
<evidence type="ECO:0000256" key="2">
    <source>
        <dbReference type="ARBA" id="ARBA00023125"/>
    </source>
</evidence>
<dbReference type="PANTHER" id="PTHR47506">
    <property type="entry name" value="TRANSCRIPTIONAL REGULATORY PROTEIN"/>
    <property type="match status" value="1"/>
</dbReference>
<dbReference type="Gene3D" id="1.10.10.60">
    <property type="entry name" value="Homeodomain-like"/>
    <property type="match status" value="1"/>
</dbReference>
<evidence type="ECO:0000256" key="1">
    <source>
        <dbReference type="ARBA" id="ARBA00023015"/>
    </source>
</evidence>
<feature type="DNA-binding region" description="H-T-H motif" evidence="4">
    <location>
        <begin position="33"/>
        <end position="52"/>
    </location>
</feature>
<dbReference type="InterPro" id="IPR001647">
    <property type="entry name" value="HTH_TetR"/>
</dbReference>
<organism evidence="6 7">
    <name type="scientific">Streptomyces akebiae</name>
    <dbReference type="NCBI Taxonomy" id="2865673"/>
    <lineage>
        <taxon>Bacteria</taxon>
        <taxon>Bacillati</taxon>
        <taxon>Actinomycetota</taxon>
        <taxon>Actinomycetes</taxon>
        <taxon>Kitasatosporales</taxon>
        <taxon>Streptomycetaceae</taxon>
        <taxon>Streptomyces</taxon>
    </lineage>
</organism>
<keyword evidence="2 4" id="KW-0238">DNA-binding</keyword>
<keyword evidence="3" id="KW-0804">Transcription</keyword>
<dbReference type="SUPFAM" id="SSF46689">
    <property type="entry name" value="Homeodomain-like"/>
    <property type="match status" value="1"/>
</dbReference>
<accession>A0ABX8Y268</accession>
<dbReference type="PROSITE" id="PS50977">
    <property type="entry name" value="HTH_TETR_2"/>
    <property type="match status" value="1"/>
</dbReference>
<dbReference type="EMBL" id="CP080647">
    <property type="protein sequence ID" value="QYX81859.1"/>
    <property type="molecule type" value="Genomic_DNA"/>
</dbReference>
<evidence type="ECO:0000259" key="5">
    <source>
        <dbReference type="PROSITE" id="PS50977"/>
    </source>
</evidence>
<dbReference type="Pfam" id="PF00440">
    <property type="entry name" value="TetR_N"/>
    <property type="match status" value="1"/>
</dbReference>
<keyword evidence="1" id="KW-0805">Transcription regulation</keyword>
<dbReference type="SUPFAM" id="SSF48498">
    <property type="entry name" value="Tetracyclin repressor-like, C-terminal domain"/>
    <property type="match status" value="1"/>
</dbReference>
<reference evidence="6 7" key="1">
    <citation type="submission" date="2021-08" db="EMBL/GenBank/DDBJ databases">
        <authorList>
            <person name="Ping M."/>
        </authorList>
    </citation>
    <scope>NUCLEOTIDE SEQUENCE [LARGE SCALE GENOMIC DNA]</scope>
    <source>
        <strain evidence="6 7">MG28</strain>
    </source>
</reference>
<evidence type="ECO:0000313" key="6">
    <source>
        <dbReference type="EMBL" id="QYX81859.1"/>
    </source>
</evidence>
<dbReference type="Gene3D" id="1.10.357.10">
    <property type="entry name" value="Tetracycline Repressor, domain 2"/>
    <property type="match status" value="1"/>
</dbReference>
<feature type="domain" description="HTH tetR-type" evidence="5">
    <location>
        <begin position="10"/>
        <end position="70"/>
    </location>
</feature>
<dbReference type="Proteomes" id="UP000827138">
    <property type="component" value="Chromosome"/>
</dbReference>
<evidence type="ECO:0000313" key="7">
    <source>
        <dbReference type="Proteomes" id="UP000827138"/>
    </source>
</evidence>
<gene>
    <name evidence="6" type="ORF">K1J60_39610</name>
</gene>
<proteinExistence type="predicted"/>
<dbReference type="InterPro" id="IPR009057">
    <property type="entry name" value="Homeodomain-like_sf"/>
</dbReference>
<dbReference type="RefSeq" id="WP_220650425.1">
    <property type="nucleotide sequence ID" value="NZ_CP080647.1"/>
</dbReference>
<dbReference type="PANTHER" id="PTHR47506:SF7">
    <property type="entry name" value="TRANSCRIPTIONAL REGULATORY PROTEIN"/>
    <property type="match status" value="1"/>
</dbReference>
<dbReference type="InterPro" id="IPR036271">
    <property type="entry name" value="Tet_transcr_reg_TetR-rel_C_sf"/>
</dbReference>
<evidence type="ECO:0000256" key="3">
    <source>
        <dbReference type="ARBA" id="ARBA00023163"/>
    </source>
</evidence>
<sequence>MSRVSQAQALENRRRAVAAASKLFRERGVNGISVADLMKSIGLTTGGFYKQFPSKEALVTEAAQAAFGDLDVLLAGFDTDHGDRETARAALVDFYLSAEHRDQPGTGCPTAGFAGDMAREPTAREVRETYAGGVQEFAAWMSADGNDGLPMVATLVGAILLARATAGTELSEKILESTHKALTAPQGPKPES</sequence>
<evidence type="ECO:0000256" key="4">
    <source>
        <dbReference type="PROSITE-ProRule" id="PRU00335"/>
    </source>
</evidence>
<dbReference type="PRINTS" id="PR00455">
    <property type="entry name" value="HTHTETR"/>
</dbReference>